<dbReference type="CDD" id="cd11494">
    <property type="entry name" value="SLC5sbd_NIS-like_u2"/>
    <property type="match status" value="1"/>
</dbReference>
<comment type="subcellular location">
    <subcellularLocation>
        <location evidence="1">Cell membrane</location>
        <topology evidence="1">Multi-pass membrane protein</topology>
    </subcellularLocation>
</comment>
<feature type="transmembrane region" description="Helical" evidence="12">
    <location>
        <begin position="181"/>
        <end position="199"/>
    </location>
</feature>
<dbReference type="PROSITE" id="PS50283">
    <property type="entry name" value="NA_SOLUT_SYMP_3"/>
    <property type="match status" value="1"/>
</dbReference>
<sequence length="581" mass="65351">MHWIDWLVLVAFLGYTIWDGTRHGKQSENIEGFFLANRSMPWWAMGLSVMATQASAITFIGTTGQAYVEDMRFVQIYLAVPFAMIILCLTLVPYFNKLQNFSAYEVLEERFGLSTRLFTSFLFLMSRGLGLGIIIAAPSYVLAILLDLPLSTTILIIGITATLYTMVGGISGVIRTDVKQMAVMMFGLGFCFYWIHYQLPPDVDFSDSLYLAGTLGKLDALDISFDISEKYNIWTGVFAALFLMLSYFGTDQSQVQRYLTAKSLNDARKSLLLSAYAKVPMQFFILLLGVMLYVFYIFGSAPITFHSTDPVAETEQTELAGEMLQQEYKATHLQRREAALNLLEQKTPENAEAFREADQHLKEVRESEMERQEKITESSRNDTNYILPYFILNEIPIGIIGLIVAGIFAAALSSIDSELNALATISIVDWYKRLDSKDRSAKWYLRSSRFTTVLWGLLATGAALALGETRSIIELVNKVGSYFYGSILGVFVLLLYVKRANGVGALTGLISGMVTVFFFDRLFEHPETGSWQLIFPWNETPEGFTKAIEYLWLNPVGTVVVVIVSVSISMLWDQMSDKSLR</sequence>
<dbReference type="InterPro" id="IPR001734">
    <property type="entry name" value="Na/solute_symporter"/>
</dbReference>
<feature type="transmembrane region" description="Helical" evidence="12">
    <location>
        <begin position="231"/>
        <end position="250"/>
    </location>
</feature>
<feature type="transmembrane region" description="Helical" evidence="12">
    <location>
        <begin position="271"/>
        <end position="298"/>
    </location>
</feature>
<keyword evidence="14" id="KW-1185">Reference proteome</keyword>
<evidence type="ECO:0000256" key="2">
    <source>
        <dbReference type="ARBA" id="ARBA00006434"/>
    </source>
</evidence>
<feature type="transmembrane region" description="Helical" evidence="12">
    <location>
        <begin position="479"/>
        <end position="497"/>
    </location>
</feature>
<evidence type="ECO:0000256" key="10">
    <source>
        <dbReference type="ARBA" id="ARBA00023201"/>
    </source>
</evidence>
<protein>
    <submittedName>
        <fullName evidence="13">Sodium-coupled permease</fullName>
    </submittedName>
</protein>
<keyword evidence="9 12" id="KW-0472">Membrane</keyword>
<dbReference type="GO" id="GO:0006814">
    <property type="term" value="P:sodium ion transport"/>
    <property type="evidence" value="ECO:0007669"/>
    <property type="project" value="UniProtKB-KW"/>
</dbReference>
<feature type="transmembrane region" description="Helical" evidence="12">
    <location>
        <begin position="449"/>
        <end position="467"/>
    </location>
</feature>
<evidence type="ECO:0000256" key="6">
    <source>
        <dbReference type="ARBA" id="ARBA00022989"/>
    </source>
</evidence>
<feature type="transmembrane region" description="Helical" evidence="12">
    <location>
        <begin position="6"/>
        <end position="21"/>
    </location>
</feature>
<dbReference type="OrthoDB" id="9803597at2"/>
<feature type="transmembrane region" description="Helical" evidence="12">
    <location>
        <begin position="117"/>
        <end position="146"/>
    </location>
</feature>
<comment type="similarity">
    <text evidence="2 11">Belongs to the sodium:solute symporter (SSF) (TC 2.A.21) family.</text>
</comment>
<dbReference type="GO" id="GO:0015293">
    <property type="term" value="F:symporter activity"/>
    <property type="evidence" value="ECO:0007669"/>
    <property type="project" value="TreeGrafter"/>
</dbReference>
<evidence type="ECO:0000313" key="14">
    <source>
        <dbReference type="Proteomes" id="UP000218831"/>
    </source>
</evidence>
<dbReference type="EMBL" id="NSKE01000004">
    <property type="protein sequence ID" value="PAU94462.1"/>
    <property type="molecule type" value="Genomic_DNA"/>
</dbReference>
<reference evidence="13 14" key="1">
    <citation type="submission" date="2017-08" db="EMBL/GenBank/DDBJ databases">
        <title>Aliifodinibius alkalisoli sp. nov., isolated from saline alkaline soil.</title>
        <authorList>
            <person name="Liu D."/>
            <person name="Zhang G."/>
        </authorList>
    </citation>
    <scope>NUCLEOTIDE SEQUENCE [LARGE SCALE GENOMIC DNA]</scope>
    <source>
        <strain evidence="13 14">WN023</strain>
    </source>
</reference>
<feature type="transmembrane region" description="Helical" evidence="12">
    <location>
        <begin position="152"/>
        <end position="174"/>
    </location>
</feature>
<keyword evidence="5 12" id="KW-0812">Transmembrane</keyword>
<comment type="caution">
    <text evidence="13">The sequence shown here is derived from an EMBL/GenBank/DDBJ whole genome shotgun (WGS) entry which is preliminary data.</text>
</comment>
<keyword evidence="8" id="KW-0406">Ion transport</keyword>
<name>A0A2A2GCE8_9BACT</name>
<dbReference type="InterPro" id="IPR051163">
    <property type="entry name" value="Sodium:Solute_Symporter_SSF"/>
</dbReference>
<dbReference type="InterPro" id="IPR038377">
    <property type="entry name" value="Na/Glc_symporter_sf"/>
</dbReference>
<feature type="transmembrane region" description="Helical" evidence="12">
    <location>
        <begin position="550"/>
        <end position="572"/>
    </location>
</feature>
<feature type="transmembrane region" description="Helical" evidence="12">
    <location>
        <begin position="386"/>
        <end position="412"/>
    </location>
</feature>
<dbReference type="RefSeq" id="WP_095606003.1">
    <property type="nucleotide sequence ID" value="NZ_NSKE01000004.1"/>
</dbReference>
<gene>
    <name evidence="13" type="ORF">CK503_06595</name>
</gene>
<keyword evidence="7" id="KW-0915">Sodium</keyword>
<evidence type="ECO:0000256" key="11">
    <source>
        <dbReference type="RuleBase" id="RU362091"/>
    </source>
</evidence>
<evidence type="ECO:0000256" key="12">
    <source>
        <dbReference type="SAM" id="Phobius"/>
    </source>
</evidence>
<accession>A0A2A2GCE8</accession>
<feature type="transmembrane region" description="Helical" evidence="12">
    <location>
        <begin position="74"/>
        <end position="96"/>
    </location>
</feature>
<proteinExistence type="inferred from homology"/>
<keyword evidence="6 12" id="KW-1133">Transmembrane helix</keyword>
<dbReference type="Proteomes" id="UP000218831">
    <property type="component" value="Unassembled WGS sequence"/>
</dbReference>
<feature type="transmembrane region" description="Helical" evidence="12">
    <location>
        <begin position="42"/>
        <end position="62"/>
    </location>
</feature>
<dbReference type="GO" id="GO:0005886">
    <property type="term" value="C:plasma membrane"/>
    <property type="evidence" value="ECO:0007669"/>
    <property type="project" value="UniProtKB-SubCell"/>
</dbReference>
<dbReference type="AlphaFoldDB" id="A0A2A2GCE8"/>
<dbReference type="PANTHER" id="PTHR42985">
    <property type="entry name" value="SODIUM-COUPLED MONOCARBOXYLATE TRANSPORTER"/>
    <property type="match status" value="1"/>
</dbReference>
<evidence type="ECO:0000256" key="4">
    <source>
        <dbReference type="ARBA" id="ARBA00022475"/>
    </source>
</evidence>
<evidence type="ECO:0000256" key="8">
    <source>
        <dbReference type="ARBA" id="ARBA00023065"/>
    </source>
</evidence>
<organism evidence="13 14">
    <name type="scientific">Fodinibius salipaludis</name>
    <dbReference type="NCBI Taxonomy" id="2032627"/>
    <lineage>
        <taxon>Bacteria</taxon>
        <taxon>Pseudomonadati</taxon>
        <taxon>Balneolota</taxon>
        <taxon>Balneolia</taxon>
        <taxon>Balneolales</taxon>
        <taxon>Balneolaceae</taxon>
        <taxon>Fodinibius</taxon>
    </lineage>
</organism>
<evidence type="ECO:0000256" key="5">
    <source>
        <dbReference type="ARBA" id="ARBA00022692"/>
    </source>
</evidence>
<dbReference type="Gene3D" id="1.20.1730.10">
    <property type="entry name" value="Sodium/glucose cotransporter"/>
    <property type="match status" value="1"/>
</dbReference>
<evidence type="ECO:0000256" key="3">
    <source>
        <dbReference type="ARBA" id="ARBA00022448"/>
    </source>
</evidence>
<dbReference type="Pfam" id="PF00474">
    <property type="entry name" value="SSF"/>
    <property type="match status" value="2"/>
</dbReference>
<evidence type="ECO:0000313" key="13">
    <source>
        <dbReference type="EMBL" id="PAU94462.1"/>
    </source>
</evidence>
<dbReference type="PANTHER" id="PTHR42985:SF40">
    <property type="entry name" value="LD47995P-RELATED"/>
    <property type="match status" value="1"/>
</dbReference>
<evidence type="ECO:0000256" key="1">
    <source>
        <dbReference type="ARBA" id="ARBA00004651"/>
    </source>
</evidence>
<keyword evidence="3" id="KW-0813">Transport</keyword>
<evidence type="ECO:0000256" key="9">
    <source>
        <dbReference type="ARBA" id="ARBA00023136"/>
    </source>
</evidence>
<keyword evidence="4" id="KW-1003">Cell membrane</keyword>
<keyword evidence="10" id="KW-0739">Sodium transport</keyword>
<evidence type="ECO:0000256" key="7">
    <source>
        <dbReference type="ARBA" id="ARBA00023053"/>
    </source>
</evidence>
<feature type="transmembrane region" description="Helical" evidence="12">
    <location>
        <begin position="504"/>
        <end position="523"/>
    </location>
</feature>